<dbReference type="SFLD" id="SFLDG01200">
    <property type="entry name" value="SUF1.1"/>
    <property type="match status" value="1"/>
</dbReference>
<dbReference type="EMBL" id="CP034759">
    <property type="protein sequence ID" value="QBG35686.1"/>
    <property type="molecule type" value="Genomic_DNA"/>
</dbReference>
<evidence type="ECO:0000313" key="3">
    <source>
        <dbReference type="EMBL" id="QBG35686.1"/>
    </source>
</evidence>
<accession>A0A4P6P2L2</accession>
<evidence type="ECO:0000259" key="1">
    <source>
        <dbReference type="Pfam" id="PF17171"/>
    </source>
</evidence>
<dbReference type="PANTHER" id="PTHR12289">
    <property type="entry name" value="METAXIN RELATED"/>
    <property type="match status" value="1"/>
</dbReference>
<dbReference type="OrthoDB" id="9810080at2"/>
<dbReference type="SFLD" id="SFLDS00019">
    <property type="entry name" value="Glutathione_Transferase_(cytos"/>
    <property type="match status" value="1"/>
</dbReference>
<organism evidence="3 4">
    <name type="scientific">Litorilituus sediminis</name>
    <dbReference type="NCBI Taxonomy" id="718192"/>
    <lineage>
        <taxon>Bacteria</taxon>
        <taxon>Pseudomonadati</taxon>
        <taxon>Pseudomonadota</taxon>
        <taxon>Gammaproteobacteria</taxon>
        <taxon>Alteromonadales</taxon>
        <taxon>Colwelliaceae</taxon>
        <taxon>Litorilituus</taxon>
    </lineage>
</organism>
<dbReference type="CDD" id="cd03193">
    <property type="entry name" value="GST_C_Metaxin"/>
    <property type="match status" value="1"/>
</dbReference>
<proteinExistence type="predicted"/>
<dbReference type="InterPro" id="IPR036249">
    <property type="entry name" value="Thioredoxin-like_sf"/>
</dbReference>
<dbReference type="InterPro" id="IPR036282">
    <property type="entry name" value="Glutathione-S-Trfase_C_sf"/>
</dbReference>
<dbReference type="KEGG" id="lsd:EMK97_08170"/>
<dbReference type="Gene3D" id="1.20.1050.10">
    <property type="match status" value="1"/>
</dbReference>
<dbReference type="Gene3D" id="3.40.30.10">
    <property type="entry name" value="Glutaredoxin"/>
    <property type="match status" value="1"/>
</dbReference>
<dbReference type="InterPro" id="IPR033468">
    <property type="entry name" value="Metaxin_GST"/>
</dbReference>
<reference evidence="3 4" key="1">
    <citation type="submission" date="2018-12" db="EMBL/GenBank/DDBJ databases">
        <title>Complete genome of Litorilituus sediminis.</title>
        <authorList>
            <person name="Liu A."/>
            <person name="Rong J."/>
        </authorList>
    </citation>
    <scope>NUCLEOTIDE SEQUENCE [LARGE SCALE GENOMIC DNA]</scope>
    <source>
        <strain evidence="3 4">JCM 17549</strain>
    </source>
</reference>
<dbReference type="InterPro" id="IPR050931">
    <property type="entry name" value="Mito_Protein_Transport_Metaxin"/>
</dbReference>
<dbReference type="PANTHER" id="PTHR12289:SF41">
    <property type="entry name" value="FAILED AXON CONNECTIONS-RELATED"/>
    <property type="match status" value="1"/>
</dbReference>
<sequence length="236" mass="27013">MITLYGFGANLGVVDPSPFVVKVDAFLRMAGLEYQTIGRSSNLKQSPKGKLPFITVDGTNGKETIADSQHIFDYLTEHHQVTLDDWLTDEQKAQAYLLTKSLDENLYWCIVYSRWLNDESWPKVKQAFFGKLPVYLRWFVPNMLRKSVLKTLYRQGTGRHSKAEILAIADKSFAALSQILSDKEFFFGDKVCSFDAVAYSFLCQVITSDISNSFSEKAQSYDNLVRFCQRIEKAFY</sequence>
<dbReference type="Pfam" id="PF17171">
    <property type="entry name" value="GST_C_6"/>
    <property type="match status" value="1"/>
</dbReference>
<keyword evidence="4" id="KW-1185">Reference proteome</keyword>
<dbReference type="InterPro" id="IPR040079">
    <property type="entry name" value="Glutathione_S-Trfase"/>
</dbReference>
<keyword evidence="3" id="KW-0808">Transferase</keyword>
<feature type="domain" description="Metaxin glutathione S-transferase" evidence="1">
    <location>
        <begin position="169"/>
        <end position="231"/>
    </location>
</feature>
<evidence type="ECO:0000313" key="4">
    <source>
        <dbReference type="Proteomes" id="UP000290244"/>
    </source>
</evidence>
<dbReference type="Pfam" id="PF17172">
    <property type="entry name" value="GST_N_4"/>
    <property type="match status" value="1"/>
</dbReference>
<protein>
    <submittedName>
        <fullName evidence="3">Glutathione S-transferase family protein</fullName>
    </submittedName>
</protein>
<dbReference type="Proteomes" id="UP000290244">
    <property type="component" value="Chromosome"/>
</dbReference>
<dbReference type="RefSeq" id="WP_130601104.1">
    <property type="nucleotide sequence ID" value="NZ_CP034759.1"/>
</dbReference>
<dbReference type="SUPFAM" id="SSF47616">
    <property type="entry name" value="GST C-terminal domain-like"/>
    <property type="match status" value="1"/>
</dbReference>
<feature type="domain" description="Thioredoxin-like fold" evidence="2">
    <location>
        <begin position="18"/>
        <end position="119"/>
    </location>
</feature>
<dbReference type="GO" id="GO:0005737">
    <property type="term" value="C:cytoplasm"/>
    <property type="evidence" value="ECO:0007669"/>
    <property type="project" value="TreeGrafter"/>
</dbReference>
<dbReference type="AlphaFoldDB" id="A0A4P6P2L2"/>
<dbReference type="InterPro" id="IPR012336">
    <property type="entry name" value="Thioredoxin-like_fold"/>
</dbReference>
<dbReference type="SUPFAM" id="SSF52833">
    <property type="entry name" value="Thioredoxin-like"/>
    <property type="match status" value="1"/>
</dbReference>
<dbReference type="SFLD" id="SFLDG01180">
    <property type="entry name" value="SUF1"/>
    <property type="match status" value="1"/>
</dbReference>
<dbReference type="InterPro" id="IPR026928">
    <property type="entry name" value="FAX/IsoI-like"/>
</dbReference>
<dbReference type="GO" id="GO:0016740">
    <property type="term" value="F:transferase activity"/>
    <property type="evidence" value="ECO:0007669"/>
    <property type="project" value="UniProtKB-KW"/>
</dbReference>
<gene>
    <name evidence="3" type="ORF">EMK97_08170</name>
</gene>
<name>A0A4P6P2L2_9GAMM</name>
<evidence type="ECO:0000259" key="2">
    <source>
        <dbReference type="Pfam" id="PF17172"/>
    </source>
</evidence>